<evidence type="ECO:0000256" key="9">
    <source>
        <dbReference type="SAM" id="MobiDB-lite"/>
    </source>
</evidence>
<comment type="caution">
    <text evidence="13">The sequence shown here is derived from an EMBL/GenBank/DDBJ whole genome shotgun (WGS) entry which is preliminary data.</text>
</comment>
<dbReference type="EMBL" id="JARBDR010000813">
    <property type="protein sequence ID" value="KAJ8306548.1"/>
    <property type="molecule type" value="Genomic_DNA"/>
</dbReference>
<dbReference type="CDD" id="cd18787">
    <property type="entry name" value="SF2_C_DEAD"/>
    <property type="match status" value="1"/>
</dbReference>
<evidence type="ECO:0000256" key="5">
    <source>
        <dbReference type="ARBA" id="ARBA00022884"/>
    </source>
</evidence>
<evidence type="ECO:0000256" key="8">
    <source>
        <dbReference type="RuleBase" id="RU365068"/>
    </source>
</evidence>
<feature type="domain" description="Helicase C-terminal" evidence="11">
    <location>
        <begin position="352"/>
        <end position="518"/>
    </location>
</feature>
<accession>A0ABQ9EMT1</accession>
<dbReference type="InterPro" id="IPR014014">
    <property type="entry name" value="RNA_helicase_DEAD_Q_motif"/>
</dbReference>
<evidence type="ECO:0000256" key="7">
    <source>
        <dbReference type="RuleBase" id="RU000492"/>
    </source>
</evidence>
<dbReference type="PROSITE" id="PS51194">
    <property type="entry name" value="HELICASE_CTER"/>
    <property type="match status" value="1"/>
</dbReference>
<organism evidence="13 14">
    <name type="scientific">Tegillarca granosa</name>
    <name type="common">Malaysian cockle</name>
    <name type="synonym">Anadara granosa</name>
    <dbReference type="NCBI Taxonomy" id="220873"/>
    <lineage>
        <taxon>Eukaryota</taxon>
        <taxon>Metazoa</taxon>
        <taxon>Spiralia</taxon>
        <taxon>Lophotrochozoa</taxon>
        <taxon>Mollusca</taxon>
        <taxon>Bivalvia</taxon>
        <taxon>Autobranchia</taxon>
        <taxon>Pteriomorphia</taxon>
        <taxon>Arcoida</taxon>
        <taxon>Arcoidea</taxon>
        <taxon>Arcidae</taxon>
        <taxon>Tegillarca</taxon>
    </lineage>
</organism>
<feature type="domain" description="DEAD-box RNA helicase Q" evidence="12">
    <location>
        <begin position="2"/>
        <end position="30"/>
    </location>
</feature>
<dbReference type="PANTHER" id="PTHR24031">
    <property type="entry name" value="RNA HELICASE"/>
    <property type="match status" value="1"/>
</dbReference>
<keyword evidence="4 7" id="KW-0067">ATP-binding</keyword>
<dbReference type="InterPro" id="IPR000629">
    <property type="entry name" value="RNA-helicase_DEAD-box_CS"/>
</dbReference>
<dbReference type="Pfam" id="PF00271">
    <property type="entry name" value="Helicase_C"/>
    <property type="match status" value="1"/>
</dbReference>
<keyword evidence="14" id="KW-1185">Reference proteome</keyword>
<dbReference type="InterPro" id="IPR027417">
    <property type="entry name" value="P-loop_NTPase"/>
</dbReference>
<evidence type="ECO:0000259" key="12">
    <source>
        <dbReference type="PROSITE" id="PS51195"/>
    </source>
</evidence>
<sequence length="592" mass="67403">MAGWRNLFVPDEVLKALKDDGFMTPTPIQAIVLPHAIRDKLDIIGAAETGSGKTLAFGIPLIDKILKERKLEIKHDTQMYINDDDDEESPDDDDDDDDDDEDNVNVDDGASEESDNGEEEDDDDDDDDDDDESEEGIEYQEETEELQSDGIGCVRVVKDADFSDLNLVYPLMNTIDKSPLALILEPTRELAVQVKNHLQAISKYSNIKIAIIVGGMSIQKQRRVLKKCPDIIIATPGRLWELMQQGESYLSRLEDIKGLVIDEADRMIEKGHFEELTKILDHLNANAEKKKRRQTLVFSATLTVIHSGPHRPMAKKVKLTEKAKLEMLMKKIGLKDKPKVIDLTKKTGTVETLTEARINCTKEEKDLYLYYFMQQHPGRTLVFANSKDCIRRLVSIFTLLQSNPLPLHADMHQKQRLKNLERFTANERGFLLASDVAARGLDIPNVQHVIHYQVPLTVEIDEDLPLFPIDQQYLPGLKQRISLAQQIDKIEHRLNDLGDSADQASHNQHIKQMKLELSTLLRQSVTSKFFSGKYPTKSGRLVTPIPEDNQTAIQKVKKDKKLQNQLEKLNPLKAKVMKPKKNKWKKKWKGKL</sequence>
<evidence type="ECO:0000256" key="4">
    <source>
        <dbReference type="ARBA" id="ARBA00022840"/>
    </source>
</evidence>
<feature type="compositionally biased region" description="Acidic residues" evidence="9">
    <location>
        <begin position="82"/>
        <end position="147"/>
    </location>
</feature>
<evidence type="ECO:0000259" key="11">
    <source>
        <dbReference type="PROSITE" id="PS51194"/>
    </source>
</evidence>
<keyword evidence="3 7" id="KW-0347">Helicase</keyword>
<evidence type="ECO:0000313" key="13">
    <source>
        <dbReference type="EMBL" id="KAJ8306548.1"/>
    </source>
</evidence>
<keyword evidence="1 7" id="KW-0547">Nucleotide-binding</keyword>
<dbReference type="Gene3D" id="3.40.50.300">
    <property type="entry name" value="P-loop containing nucleotide triphosphate hydrolases"/>
    <property type="match status" value="2"/>
</dbReference>
<dbReference type="SMART" id="SM00487">
    <property type="entry name" value="DEXDc"/>
    <property type="match status" value="1"/>
</dbReference>
<dbReference type="Proteomes" id="UP001217089">
    <property type="component" value="Unassembled WGS sequence"/>
</dbReference>
<feature type="domain" description="Helicase ATP-binding" evidence="10">
    <location>
        <begin position="34"/>
        <end position="320"/>
    </location>
</feature>
<dbReference type="InterPro" id="IPR014001">
    <property type="entry name" value="Helicase_ATP-bd"/>
</dbReference>
<dbReference type="PROSITE" id="PS51195">
    <property type="entry name" value="Q_MOTIF"/>
    <property type="match status" value="1"/>
</dbReference>
<dbReference type="Pfam" id="PF00270">
    <property type="entry name" value="DEAD"/>
    <property type="match status" value="1"/>
</dbReference>
<protein>
    <recommendedName>
        <fullName evidence="8">ATP-dependent RNA helicase</fullName>
        <ecNumber evidence="8">3.6.4.13</ecNumber>
    </recommendedName>
</protein>
<evidence type="ECO:0000256" key="1">
    <source>
        <dbReference type="ARBA" id="ARBA00022741"/>
    </source>
</evidence>
<dbReference type="PROSITE" id="PS00039">
    <property type="entry name" value="DEAD_ATP_HELICASE"/>
    <property type="match status" value="1"/>
</dbReference>
<comment type="catalytic activity">
    <reaction evidence="8">
        <text>ATP + H2O = ADP + phosphate + H(+)</text>
        <dbReference type="Rhea" id="RHEA:13065"/>
        <dbReference type="ChEBI" id="CHEBI:15377"/>
        <dbReference type="ChEBI" id="CHEBI:15378"/>
        <dbReference type="ChEBI" id="CHEBI:30616"/>
        <dbReference type="ChEBI" id="CHEBI:43474"/>
        <dbReference type="ChEBI" id="CHEBI:456216"/>
        <dbReference type="EC" id="3.6.4.13"/>
    </reaction>
</comment>
<keyword evidence="5 8" id="KW-0694">RNA-binding</keyword>
<reference evidence="13 14" key="1">
    <citation type="submission" date="2022-12" db="EMBL/GenBank/DDBJ databases">
        <title>Chromosome-level genome of Tegillarca granosa.</title>
        <authorList>
            <person name="Kim J."/>
        </authorList>
    </citation>
    <scope>NUCLEOTIDE SEQUENCE [LARGE SCALE GENOMIC DNA]</scope>
    <source>
        <strain evidence="13">Teg-2019</strain>
        <tissue evidence="13">Adductor muscle</tissue>
    </source>
</reference>
<comment type="domain">
    <text evidence="8">The Q motif is unique to and characteristic of the DEAD box family of RNA helicases and controls ATP binding and hydrolysis.</text>
</comment>
<dbReference type="SMART" id="SM00490">
    <property type="entry name" value="HELICc"/>
    <property type="match status" value="1"/>
</dbReference>
<dbReference type="EC" id="3.6.4.13" evidence="8"/>
<evidence type="ECO:0000256" key="2">
    <source>
        <dbReference type="ARBA" id="ARBA00022801"/>
    </source>
</evidence>
<dbReference type="SUPFAM" id="SSF52540">
    <property type="entry name" value="P-loop containing nucleoside triphosphate hydrolases"/>
    <property type="match status" value="2"/>
</dbReference>
<dbReference type="CDD" id="cd17946">
    <property type="entry name" value="DEADc_DDX24"/>
    <property type="match status" value="1"/>
</dbReference>
<gene>
    <name evidence="13" type="ORF">KUTeg_017093</name>
</gene>
<proteinExistence type="inferred from homology"/>
<dbReference type="InterPro" id="IPR011545">
    <property type="entry name" value="DEAD/DEAH_box_helicase_dom"/>
</dbReference>
<name>A0ABQ9EMT1_TEGGR</name>
<evidence type="ECO:0000259" key="10">
    <source>
        <dbReference type="PROSITE" id="PS51192"/>
    </source>
</evidence>
<feature type="short sequence motif" description="Q motif" evidence="6">
    <location>
        <begin position="2"/>
        <end position="30"/>
    </location>
</feature>
<evidence type="ECO:0000256" key="3">
    <source>
        <dbReference type="ARBA" id="ARBA00022806"/>
    </source>
</evidence>
<comment type="similarity">
    <text evidence="7">Belongs to the DEAD box helicase family.</text>
</comment>
<dbReference type="InterPro" id="IPR001650">
    <property type="entry name" value="Helicase_C-like"/>
</dbReference>
<comment type="function">
    <text evidence="8">RNA helicase.</text>
</comment>
<dbReference type="PROSITE" id="PS51192">
    <property type="entry name" value="HELICASE_ATP_BIND_1"/>
    <property type="match status" value="1"/>
</dbReference>
<evidence type="ECO:0000256" key="6">
    <source>
        <dbReference type="PROSITE-ProRule" id="PRU00552"/>
    </source>
</evidence>
<keyword evidence="2 7" id="KW-0378">Hydrolase</keyword>
<feature type="region of interest" description="Disordered" evidence="9">
    <location>
        <begin position="77"/>
        <end position="150"/>
    </location>
</feature>
<evidence type="ECO:0000313" key="14">
    <source>
        <dbReference type="Proteomes" id="UP001217089"/>
    </source>
</evidence>